<accession>A0ABS6V341</accession>
<evidence type="ECO:0008006" key="3">
    <source>
        <dbReference type="Google" id="ProtNLM"/>
    </source>
</evidence>
<sequence length="252" mass="27075">MTVQGTKSQKTGKGRGLAAILAASLLVSGLGLTGHSIAFAQDRDGARAAPPLESRTRFTPARGDKRLAASLARERTSDRKFSFTPAGSERKRDNLRVAVRADSNRQGARAAASPEVRPVAGHPAALRLTPNSYNLGVDVGWKRFGVSGNVEQERSNVPALADRDRAQVGVSYNRESFSGRVAVSGERNPSAAPVLAPRESYSLDVGGKINISKHIAVTGGVRYRIDQDRVDPDLEDNRRDSQAVYVGTKVRF</sequence>
<reference evidence="1 2" key="1">
    <citation type="submission" date="2021-07" db="EMBL/GenBank/DDBJ databases">
        <title>The draft genome sequence of Sphingomicrobium sp. B8.</title>
        <authorList>
            <person name="Mu L."/>
        </authorList>
    </citation>
    <scope>NUCLEOTIDE SEQUENCE [LARGE SCALE GENOMIC DNA]</scope>
    <source>
        <strain evidence="1 2">B8</strain>
    </source>
</reference>
<dbReference type="Proteomes" id="UP000698028">
    <property type="component" value="Unassembled WGS sequence"/>
</dbReference>
<dbReference type="RefSeq" id="WP_218631991.1">
    <property type="nucleotide sequence ID" value="NZ_JAHVAH010000001.1"/>
</dbReference>
<protein>
    <recommendedName>
        <fullName evidence="3">Porin domain-containing protein</fullName>
    </recommendedName>
</protein>
<dbReference type="EMBL" id="JAHVAH010000001">
    <property type="protein sequence ID" value="MBW0143949.1"/>
    <property type="molecule type" value="Genomic_DNA"/>
</dbReference>
<gene>
    <name evidence="1" type="ORF">KTQ36_01400</name>
</gene>
<name>A0ABS6V341_9SPHN</name>
<evidence type="ECO:0000313" key="2">
    <source>
        <dbReference type="Proteomes" id="UP000698028"/>
    </source>
</evidence>
<keyword evidence="2" id="KW-1185">Reference proteome</keyword>
<evidence type="ECO:0000313" key="1">
    <source>
        <dbReference type="EMBL" id="MBW0143949.1"/>
    </source>
</evidence>
<comment type="caution">
    <text evidence="1">The sequence shown here is derived from an EMBL/GenBank/DDBJ whole genome shotgun (WGS) entry which is preliminary data.</text>
</comment>
<proteinExistence type="predicted"/>
<organism evidence="1 2">
    <name type="scientific">Sphingomicrobium clamense</name>
    <dbReference type="NCBI Taxonomy" id="2851013"/>
    <lineage>
        <taxon>Bacteria</taxon>
        <taxon>Pseudomonadati</taxon>
        <taxon>Pseudomonadota</taxon>
        <taxon>Alphaproteobacteria</taxon>
        <taxon>Sphingomonadales</taxon>
        <taxon>Sphingomonadaceae</taxon>
        <taxon>Sphingomicrobium</taxon>
    </lineage>
</organism>